<keyword evidence="2" id="KW-0418">Kinase</keyword>
<keyword evidence="2" id="KW-0808">Transferase</keyword>
<name>A0AA35RFN0_GEOBA</name>
<dbReference type="Proteomes" id="UP001174909">
    <property type="component" value="Unassembled WGS sequence"/>
</dbReference>
<keyword evidence="3" id="KW-1185">Reference proteome</keyword>
<dbReference type="EMBL" id="CASHTH010001047">
    <property type="protein sequence ID" value="CAI8010610.1"/>
    <property type="molecule type" value="Genomic_DNA"/>
</dbReference>
<protein>
    <submittedName>
        <fullName evidence="2">Serine/threonine-protein kinase RIO1</fullName>
    </submittedName>
</protein>
<feature type="compositionally biased region" description="Acidic residues" evidence="1">
    <location>
        <begin position="34"/>
        <end position="47"/>
    </location>
</feature>
<feature type="compositionally biased region" description="Acidic residues" evidence="1">
    <location>
        <begin position="58"/>
        <end position="77"/>
    </location>
</feature>
<sequence>MRMGEGRDIAYSVVTGMRPDLTGAQCVPQLLQQGEEEGGGEGGEEGGCEGKRDVGSGESEDEESSDGDWEEEEESVEGEEKEKHVQYVHPRGTKKGDPAQLELKRAHKASVKEEKREKRKTKVPKHVKKRKEKLWKLRHSK</sequence>
<dbReference type="AlphaFoldDB" id="A0AA35RFN0"/>
<organism evidence="2 3">
    <name type="scientific">Geodia barretti</name>
    <name type="common">Barrett's horny sponge</name>
    <dbReference type="NCBI Taxonomy" id="519541"/>
    <lineage>
        <taxon>Eukaryota</taxon>
        <taxon>Metazoa</taxon>
        <taxon>Porifera</taxon>
        <taxon>Demospongiae</taxon>
        <taxon>Heteroscleromorpha</taxon>
        <taxon>Tetractinellida</taxon>
        <taxon>Astrophorina</taxon>
        <taxon>Geodiidae</taxon>
        <taxon>Geodia</taxon>
    </lineage>
</organism>
<evidence type="ECO:0000313" key="3">
    <source>
        <dbReference type="Proteomes" id="UP001174909"/>
    </source>
</evidence>
<dbReference type="GO" id="GO:0016301">
    <property type="term" value="F:kinase activity"/>
    <property type="evidence" value="ECO:0007669"/>
    <property type="project" value="UniProtKB-KW"/>
</dbReference>
<reference evidence="2" key="1">
    <citation type="submission" date="2023-03" db="EMBL/GenBank/DDBJ databases">
        <authorList>
            <person name="Steffen K."/>
            <person name="Cardenas P."/>
        </authorList>
    </citation>
    <scope>NUCLEOTIDE SEQUENCE</scope>
</reference>
<comment type="caution">
    <text evidence="2">The sequence shown here is derived from an EMBL/GenBank/DDBJ whole genome shotgun (WGS) entry which is preliminary data.</text>
</comment>
<evidence type="ECO:0000313" key="2">
    <source>
        <dbReference type="EMBL" id="CAI8010610.1"/>
    </source>
</evidence>
<proteinExistence type="predicted"/>
<gene>
    <name evidence="2" type="ORF">GBAR_LOCUS6969</name>
</gene>
<feature type="region of interest" description="Disordered" evidence="1">
    <location>
        <begin position="16"/>
        <end position="141"/>
    </location>
</feature>
<evidence type="ECO:0000256" key="1">
    <source>
        <dbReference type="SAM" id="MobiDB-lite"/>
    </source>
</evidence>
<feature type="compositionally biased region" description="Basic residues" evidence="1">
    <location>
        <begin position="117"/>
        <end position="141"/>
    </location>
</feature>
<accession>A0AA35RFN0</accession>